<feature type="region of interest" description="Disordered" evidence="2">
    <location>
        <begin position="404"/>
        <end position="449"/>
    </location>
</feature>
<dbReference type="Gene3D" id="2.100.10.30">
    <property type="entry name" value="Jacalin-like lectin domain"/>
    <property type="match status" value="1"/>
</dbReference>
<evidence type="ECO:0000256" key="1">
    <source>
        <dbReference type="SAM" id="Coils"/>
    </source>
</evidence>
<keyword evidence="5" id="KW-1185">Reference proteome</keyword>
<dbReference type="Pfam" id="PF01419">
    <property type="entry name" value="Jacalin"/>
    <property type="match status" value="1"/>
</dbReference>
<dbReference type="Proteomes" id="UP001146120">
    <property type="component" value="Unassembled WGS sequence"/>
</dbReference>
<dbReference type="SMART" id="SM00915">
    <property type="entry name" value="Jacalin"/>
    <property type="match status" value="1"/>
</dbReference>
<dbReference type="InterPro" id="IPR036404">
    <property type="entry name" value="Jacalin-like_lectin_dom_sf"/>
</dbReference>
<proteinExistence type="predicted"/>
<reference evidence="4" key="1">
    <citation type="submission" date="2022-11" db="EMBL/GenBank/DDBJ databases">
        <authorList>
            <person name="Morgan W.R."/>
            <person name="Tartar A."/>
        </authorList>
    </citation>
    <scope>NUCLEOTIDE SEQUENCE</scope>
    <source>
        <strain evidence="4">ARSEF 373</strain>
    </source>
</reference>
<sequence>QGTLKTGGRSWPWPAAREPPLRRLRDATTVSTMENNEAGKQRVIIYTTAAKKKISQRNYRGEYALAVPTWFDLPLLLPEVDAVAQKLRGNNNNAAADDKATGDVSPSSVLDERAGSMAVSKVSRLSNSPSKEVAWMEQRKDAIMQRHRKVFAYSQQHLMKKRKPSQSGARITLERLDGRSKLREKLWQDLNRFGLWPLPDGSGDDEEHETLASIDQAVDSIMKQWEASSDGKRSSIVTTQFDDAQSDITDISTSLEHLTPLEPVTKQERKNSSVFLTSLPSSTSDFGSESTFSYGNQSSTMSRIGALEDGPEDEAYEDDAADEEETYVKRKEIVAPGLKRRGRLRELHSFVEKQLQKRLVKSWDTIEIALNGSGDLSVNQIVKFLQNSDVRLGATDAAKVQSVLDRTKKQKKRKKLPPLLSKLDNTSASTNIAPTPETETASAPPPLKTKSTGLSYETFKKIFFPADKADASKWKREADREKARHRQEKEIYARELAALEEKVKKRLAESAKQMVDILSQFKCDPLAIPWENDEHRKLLRSAFFDIIFSKVERRRRSLVNAFEPGLTSNSATNATSTAISIIPAKLTTKVVRSALLQKYSRNGHFETIEVSTAAYLFHDFAADCVKTSIRAYWKKREADEWPERQMIFRFRLKKSVFLEWRRFTRHADVLRKFVMRKFVAWAYHTRKMYQYYAFFRVCFWPFYVWKRHLQQQIIARGKTSFLVNVLETYVQLRHFNAWKARYRQNLWYRKHVLRLRKKKNVKTCRIVFHDWRARMETNIIVHRLWKRRGHVLHRVHKLYMVKVTFIVWRYYAILKMDMRRRQSKCILSAAVSKNKRLIAVACSAESPKRLMSQRGIVLPPQLQPRGSISLSRKNSIPAASEPTEDADTAAPDDQSDDEESVLDTLNGAAAATTSASASTTNAPALTRIMETEVGASIKRKTRLYYVCLQLYLSYREQDRREMIGNLVLFRRVGRYLLRNLAQHATRKRKSRFATELGAFRVLHARFRQWMIGALYKMPAPTDELGFKIEDEYEPRKQSLLEEKLDKVELSWKFDNEWRREGIEKVPIEAAQLRQDLVVVGENDMHRKEAFEELEQVLKKKRFQEETFLKKEAAMTMKARASVIQHAQYLLKTRAQILHDAMDHVYTDLIRQHTCQLLKSSFRSIRMMIMLKCTGLLCHRAQIRNWLRLCKRFRFWDKNIDHFYSLKVKFKVFQAIVRNVVSKWKYQSPGLSVHLQRQQQLINFYEGYLERHDLLDGTASSASLAMTKHSPANNFHGVFLRWVQYTQLARVSHQIIELCRRKRELWLAASVFHALRTHTKTRYTFEQRRQHVPFLWQQCVADLDAYHTKMIAFKMRLPSVKLKKELHAKTKRLRKTVAGTPTLKQLFQEHEQEVRERLYLENRLMFVAYNERKAHHYSERFSPLHGAPVGREFAYEPAPPFGSISEIAVLCGKKLDGISLVVKTNAAMTYPGPLHGNPFGNRESFVLARGELLILIEGYASQTIYALRFGTSTGRLSKWYGQSEKGTRFELRSEYGSKREEIVGIYGFADATSLHALGCVYRHTTLRNVFEGLWLQSDQPQATSSAGNKPSDEIAICDRQFAYFLQARTCDVLAAMKRSHKMALRAHRMDFLAVELTRTRVLMGLTRWFFNSLVHGLVQNSGREEEGKRILQDGINKRAAGEKLLHEGTRMLEEVDSFRDEDQQLNIATLGVKKVTELREMIEHGEKKIAQGKRWIEEGQEETLRGRSILPHIPMTKRMITAIRSLYKVVQTKDYIDQMDQDVRAILLEGDADKGGHDSIFQ</sequence>
<name>A0AAV2YMP7_9STRA</name>
<dbReference type="PROSITE" id="PS51752">
    <property type="entry name" value="JACALIN_LECTIN"/>
    <property type="match status" value="1"/>
</dbReference>
<dbReference type="SUPFAM" id="SSF51101">
    <property type="entry name" value="Mannose-binding lectins"/>
    <property type="match status" value="1"/>
</dbReference>
<feature type="domain" description="Jacalin-type lectin" evidence="3">
    <location>
        <begin position="1418"/>
        <end position="1562"/>
    </location>
</feature>
<gene>
    <name evidence="4" type="ORF">N0F65_004188</name>
</gene>
<evidence type="ECO:0000256" key="2">
    <source>
        <dbReference type="SAM" id="MobiDB-lite"/>
    </source>
</evidence>
<feature type="compositionally biased region" description="Polar residues" evidence="2">
    <location>
        <begin position="864"/>
        <end position="874"/>
    </location>
</feature>
<evidence type="ECO:0000259" key="3">
    <source>
        <dbReference type="PROSITE" id="PS51752"/>
    </source>
</evidence>
<accession>A0AAV2YMP7</accession>
<reference evidence="4" key="2">
    <citation type="journal article" date="2023" name="Microbiol Resour">
        <title>Decontamination and Annotation of the Draft Genome Sequence of the Oomycete Lagenidium giganteum ARSEF 373.</title>
        <authorList>
            <person name="Morgan W.R."/>
            <person name="Tartar A."/>
        </authorList>
    </citation>
    <scope>NUCLEOTIDE SEQUENCE</scope>
    <source>
        <strain evidence="4">ARSEF 373</strain>
    </source>
</reference>
<dbReference type="EMBL" id="DAKRPA010000244">
    <property type="protein sequence ID" value="DAZ94572.1"/>
    <property type="molecule type" value="Genomic_DNA"/>
</dbReference>
<feature type="non-terminal residue" evidence="4">
    <location>
        <position position="1"/>
    </location>
</feature>
<evidence type="ECO:0000313" key="4">
    <source>
        <dbReference type="EMBL" id="DAZ94572.1"/>
    </source>
</evidence>
<dbReference type="InterPro" id="IPR001229">
    <property type="entry name" value="Jacalin-like_lectin_dom"/>
</dbReference>
<protein>
    <recommendedName>
        <fullName evidence="3">Jacalin-type lectin domain-containing protein</fullName>
    </recommendedName>
</protein>
<feature type="compositionally biased region" description="Low complexity" evidence="2">
    <location>
        <begin position="433"/>
        <end position="442"/>
    </location>
</feature>
<keyword evidence="1" id="KW-0175">Coiled coil</keyword>
<organism evidence="4 5">
    <name type="scientific">Lagenidium giganteum</name>
    <dbReference type="NCBI Taxonomy" id="4803"/>
    <lineage>
        <taxon>Eukaryota</taxon>
        <taxon>Sar</taxon>
        <taxon>Stramenopiles</taxon>
        <taxon>Oomycota</taxon>
        <taxon>Peronosporomycetes</taxon>
        <taxon>Pythiales</taxon>
        <taxon>Pythiaceae</taxon>
    </lineage>
</organism>
<feature type="region of interest" description="Disordered" evidence="2">
    <location>
        <begin position="861"/>
        <end position="901"/>
    </location>
</feature>
<comment type="caution">
    <text evidence="4">The sequence shown here is derived from an EMBL/GenBank/DDBJ whole genome shotgun (WGS) entry which is preliminary data.</text>
</comment>
<feature type="coiled-coil region" evidence="1">
    <location>
        <begin position="475"/>
        <end position="509"/>
    </location>
</feature>
<evidence type="ECO:0000313" key="5">
    <source>
        <dbReference type="Proteomes" id="UP001146120"/>
    </source>
</evidence>